<feature type="compositionally biased region" description="Polar residues" evidence="1">
    <location>
        <begin position="1"/>
        <end position="10"/>
    </location>
</feature>
<organism evidence="2 3">
    <name type="scientific">Eumeta variegata</name>
    <name type="common">Bagworm moth</name>
    <name type="synonym">Eumeta japonica</name>
    <dbReference type="NCBI Taxonomy" id="151549"/>
    <lineage>
        <taxon>Eukaryota</taxon>
        <taxon>Metazoa</taxon>
        <taxon>Ecdysozoa</taxon>
        <taxon>Arthropoda</taxon>
        <taxon>Hexapoda</taxon>
        <taxon>Insecta</taxon>
        <taxon>Pterygota</taxon>
        <taxon>Neoptera</taxon>
        <taxon>Endopterygota</taxon>
        <taxon>Lepidoptera</taxon>
        <taxon>Glossata</taxon>
        <taxon>Ditrysia</taxon>
        <taxon>Tineoidea</taxon>
        <taxon>Psychidae</taxon>
        <taxon>Oiketicinae</taxon>
        <taxon>Eumeta</taxon>
    </lineage>
</organism>
<dbReference type="EMBL" id="BGZK01000156">
    <property type="protein sequence ID" value="GBP23986.1"/>
    <property type="molecule type" value="Genomic_DNA"/>
</dbReference>
<dbReference type="Proteomes" id="UP000299102">
    <property type="component" value="Unassembled WGS sequence"/>
</dbReference>
<evidence type="ECO:0000313" key="3">
    <source>
        <dbReference type="Proteomes" id="UP000299102"/>
    </source>
</evidence>
<feature type="region of interest" description="Disordered" evidence="1">
    <location>
        <begin position="1"/>
        <end position="25"/>
    </location>
</feature>
<accession>A0A4C1UDG6</accession>
<name>A0A4C1UDG6_EUMVA</name>
<dbReference type="OrthoDB" id="10039611at2759"/>
<reference evidence="2 3" key="1">
    <citation type="journal article" date="2019" name="Commun. Biol.">
        <title>The bagworm genome reveals a unique fibroin gene that provides high tensile strength.</title>
        <authorList>
            <person name="Kono N."/>
            <person name="Nakamura H."/>
            <person name="Ohtoshi R."/>
            <person name="Tomita M."/>
            <person name="Numata K."/>
            <person name="Arakawa K."/>
        </authorList>
    </citation>
    <scope>NUCLEOTIDE SEQUENCE [LARGE SCALE GENOMIC DNA]</scope>
</reference>
<keyword evidence="3" id="KW-1185">Reference proteome</keyword>
<sequence length="104" mass="11907">MDSEPGSSTKKGILSPPKKSQRTAMSVSEKPMIMNIYKYAYKNWPKNQYWSLSDCDKNAAELLGISAVKFRRILKENRTGEEFTSSHELGPKRNILDEVDEFAF</sequence>
<proteinExistence type="predicted"/>
<comment type="caution">
    <text evidence="2">The sequence shown here is derived from an EMBL/GenBank/DDBJ whole genome shotgun (WGS) entry which is preliminary data.</text>
</comment>
<evidence type="ECO:0000256" key="1">
    <source>
        <dbReference type="SAM" id="MobiDB-lite"/>
    </source>
</evidence>
<dbReference type="AlphaFoldDB" id="A0A4C1UDG6"/>
<gene>
    <name evidence="2" type="ORF">EVAR_10087_1</name>
</gene>
<evidence type="ECO:0000313" key="2">
    <source>
        <dbReference type="EMBL" id="GBP23986.1"/>
    </source>
</evidence>
<protein>
    <submittedName>
        <fullName evidence="2">Uncharacterized protein</fullName>
    </submittedName>
</protein>